<feature type="compositionally biased region" description="Polar residues" evidence="4">
    <location>
        <begin position="199"/>
        <end position="218"/>
    </location>
</feature>
<evidence type="ECO:0000259" key="5">
    <source>
        <dbReference type="PROSITE" id="PS50014"/>
    </source>
</evidence>
<dbReference type="PRINTS" id="PR00503">
    <property type="entry name" value="BROMODOMAIN"/>
</dbReference>
<gene>
    <name evidence="7" type="ORF">CANINC_000102</name>
</gene>
<comment type="caution">
    <text evidence="7">The sequence shown here is derived from an EMBL/GenBank/DDBJ whole genome shotgun (WGS) entry which is preliminary data.</text>
</comment>
<dbReference type="CDD" id="cd05500">
    <property type="entry name" value="Bromo_BDF1_2_I"/>
    <property type="match status" value="1"/>
</dbReference>
<reference evidence="7 8" key="1">
    <citation type="journal article" date="2019" name="Front. Genet.">
        <title>Whole-Genome Sequencing of the Opportunistic Yeast Pathogen Candida inconspicua Uncovers Its Hybrid Origin.</title>
        <authorList>
            <person name="Mixao V."/>
            <person name="Hansen A.P."/>
            <person name="Saus E."/>
            <person name="Boekhout T."/>
            <person name="Lass-Florl C."/>
            <person name="Gabaldon T."/>
        </authorList>
    </citation>
    <scope>NUCLEOTIDE SEQUENCE [LARGE SCALE GENOMIC DNA]</scope>
    <source>
        <strain evidence="7 8">CBS 180</strain>
    </source>
</reference>
<evidence type="ECO:0000259" key="6">
    <source>
        <dbReference type="PROSITE" id="PS51525"/>
    </source>
</evidence>
<feature type="region of interest" description="Disordered" evidence="4">
    <location>
        <begin position="430"/>
        <end position="461"/>
    </location>
</feature>
<evidence type="ECO:0000256" key="4">
    <source>
        <dbReference type="SAM" id="MobiDB-lite"/>
    </source>
</evidence>
<feature type="region of interest" description="Disordered" evidence="4">
    <location>
        <begin position="551"/>
        <end position="579"/>
    </location>
</feature>
<evidence type="ECO:0000313" key="8">
    <source>
        <dbReference type="Proteomes" id="UP000307173"/>
    </source>
</evidence>
<keyword evidence="8" id="KW-1185">Reference proteome</keyword>
<sequence length="579" mass="65829">MQTLEKEQDLPAEPPSITPAEPSSSVAAEPSEPSKHLLLEEDQQTEDNNNKKQKIDDQPPAPLTPAPKPPSEPDLNNLPADPLPPHQKKYALNSIKAIRRLKDAAPFLHPVDTVKLNIPFYYNYIQRPMDLSTMEKKLSANAYATPNELAADFALMVSNCEKFNGKDSAISQMARNIHASFEKHMLNMPPREVKPPPSSSSNANVRSTVSGKSMSSNGVPKIRRDLSSGRPKREIHPPKPKDLPYDTRPRKKKYLAELRFCQQVLKELMSKKYESISWPFMEPVDPIAMECPNYFDIVKEPMDLSTIQNKLSNGDYEKASDFEHDIRLVFNNCFLFNPPTNAIHGMGKRLEAVFNEKWATRTILDDDDEDEDDDDLDDNNDLDEEFNVDINSITDPTIEFLLANIKRMTQDLQKMRQEKYDAMRKEWLKKKSKRVGKKKGKKRVENGSGGGGGNNSNIDNESIYPQHVSYEMKKEISEAMQNINDKQLKNVITIIKEGVPGLQDDDEIELEMDALDNTTLLKLYKYLIGNKGKVKKNNDVEEVRIAALKEKLKQFDKSSDEEEDDDDDDDESDVSSEED</sequence>
<dbReference type="Pfam" id="PF00439">
    <property type="entry name" value="Bromodomain"/>
    <property type="match status" value="2"/>
</dbReference>
<dbReference type="InterPro" id="IPR018359">
    <property type="entry name" value="Bromodomain_CS"/>
</dbReference>
<dbReference type="SUPFAM" id="SSF47370">
    <property type="entry name" value="Bromodomain"/>
    <property type="match status" value="2"/>
</dbReference>
<feature type="compositionally biased region" description="Basic and acidic residues" evidence="4">
    <location>
        <begin position="48"/>
        <end position="57"/>
    </location>
</feature>
<dbReference type="GO" id="GO:0006338">
    <property type="term" value="P:chromatin remodeling"/>
    <property type="evidence" value="ECO:0007669"/>
    <property type="project" value="TreeGrafter"/>
</dbReference>
<keyword evidence="1 2" id="KW-0103">Bromodomain</keyword>
<dbReference type="Pfam" id="PF17035">
    <property type="entry name" value="BET"/>
    <property type="match status" value="1"/>
</dbReference>
<evidence type="ECO:0000256" key="2">
    <source>
        <dbReference type="PROSITE-ProRule" id="PRU00035"/>
    </source>
</evidence>
<dbReference type="InterPro" id="IPR027353">
    <property type="entry name" value="NET_dom"/>
</dbReference>
<feature type="compositionally biased region" description="Basic and acidic residues" evidence="4">
    <location>
        <begin position="222"/>
        <end position="247"/>
    </location>
</feature>
<dbReference type="PROSITE" id="PS51525">
    <property type="entry name" value="NET"/>
    <property type="match status" value="1"/>
</dbReference>
<dbReference type="InterPro" id="IPR001487">
    <property type="entry name" value="Bromodomain"/>
</dbReference>
<evidence type="ECO:0000256" key="3">
    <source>
        <dbReference type="SAM" id="Coils"/>
    </source>
</evidence>
<dbReference type="Proteomes" id="UP000307173">
    <property type="component" value="Unassembled WGS sequence"/>
</dbReference>
<name>A0A4T0X9H1_9ASCO</name>
<dbReference type="Gene3D" id="1.20.1270.220">
    <property type="match status" value="1"/>
</dbReference>
<organism evidence="7 8">
    <name type="scientific">Pichia inconspicua</name>
    <dbReference type="NCBI Taxonomy" id="52247"/>
    <lineage>
        <taxon>Eukaryota</taxon>
        <taxon>Fungi</taxon>
        <taxon>Dikarya</taxon>
        <taxon>Ascomycota</taxon>
        <taxon>Saccharomycotina</taxon>
        <taxon>Pichiomycetes</taxon>
        <taxon>Pichiales</taxon>
        <taxon>Pichiaceae</taxon>
        <taxon>Pichia</taxon>
    </lineage>
</organism>
<dbReference type="InterPro" id="IPR038336">
    <property type="entry name" value="NET_sf"/>
</dbReference>
<feature type="compositionally biased region" description="Low complexity" evidence="4">
    <location>
        <begin position="19"/>
        <end position="31"/>
    </location>
</feature>
<dbReference type="PROSITE" id="PS00633">
    <property type="entry name" value="BROMODOMAIN_1"/>
    <property type="match status" value="2"/>
</dbReference>
<accession>A0A4T0X9H1</accession>
<dbReference type="EMBL" id="SELW01000021">
    <property type="protein sequence ID" value="TID31314.1"/>
    <property type="molecule type" value="Genomic_DNA"/>
</dbReference>
<feature type="compositionally biased region" description="Pro residues" evidence="4">
    <location>
        <begin position="59"/>
        <end position="72"/>
    </location>
</feature>
<dbReference type="SMART" id="SM00297">
    <property type="entry name" value="BROMO"/>
    <property type="match status" value="2"/>
</dbReference>
<feature type="region of interest" description="Disordered" evidence="4">
    <location>
        <begin position="188"/>
        <end position="247"/>
    </location>
</feature>
<dbReference type="OrthoDB" id="784962at2759"/>
<dbReference type="PANTHER" id="PTHR22880">
    <property type="entry name" value="FALZ-RELATED BROMODOMAIN-CONTAINING PROTEINS"/>
    <property type="match status" value="1"/>
</dbReference>
<evidence type="ECO:0000313" key="7">
    <source>
        <dbReference type="EMBL" id="TID31314.1"/>
    </source>
</evidence>
<dbReference type="AlphaFoldDB" id="A0A4T0X9H1"/>
<keyword evidence="3" id="KW-0175">Coiled coil</keyword>
<feature type="compositionally biased region" description="Acidic residues" evidence="4">
    <location>
        <begin position="559"/>
        <end position="579"/>
    </location>
</feature>
<protein>
    <recommendedName>
        <fullName evidence="9">Bromodomain-containing protein</fullName>
    </recommendedName>
</protein>
<feature type="compositionally biased region" description="Basic residues" evidence="4">
    <location>
        <begin position="430"/>
        <end position="442"/>
    </location>
</feature>
<dbReference type="Gene3D" id="1.20.920.10">
    <property type="entry name" value="Bromodomain-like"/>
    <property type="match status" value="2"/>
</dbReference>
<feature type="domain" description="Bromo" evidence="5">
    <location>
        <begin position="99"/>
        <end position="171"/>
    </location>
</feature>
<feature type="domain" description="Bromo" evidence="5">
    <location>
        <begin position="272"/>
        <end position="344"/>
    </location>
</feature>
<dbReference type="GO" id="GO:0000785">
    <property type="term" value="C:chromatin"/>
    <property type="evidence" value="ECO:0007669"/>
    <property type="project" value="TreeGrafter"/>
</dbReference>
<dbReference type="GO" id="GO:0005634">
    <property type="term" value="C:nucleus"/>
    <property type="evidence" value="ECO:0007669"/>
    <property type="project" value="TreeGrafter"/>
</dbReference>
<feature type="domain" description="NET" evidence="6">
    <location>
        <begin position="458"/>
        <end position="538"/>
    </location>
</feature>
<feature type="region of interest" description="Disordered" evidence="4">
    <location>
        <begin position="1"/>
        <end position="87"/>
    </location>
</feature>
<dbReference type="PROSITE" id="PS50014">
    <property type="entry name" value="BROMODOMAIN_2"/>
    <property type="match status" value="2"/>
</dbReference>
<dbReference type="STRING" id="52247.A0A4T0X9H1"/>
<feature type="coiled-coil region" evidence="3">
    <location>
        <begin position="398"/>
        <end position="425"/>
    </location>
</feature>
<proteinExistence type="predicted"/>
<evidence type="ECO:0000256" key="1">
    <source>
        <dbReference type="ARBA" id="ARBA00023117"/>
    </source>
</evidence>
<dbReference type="InterPro" id="IPR050935">
    <property type="entry name" value="Bromo_chromatin_reader"/>
</dbReference>
<dbReference type="GO" id="GO:0006355">
    <property type="term" value="P:regulation of DNA-templated transcription"/>
    <property type="evidence" value="ECO:0007669"/>
    <property type="project" value="TreeGrafter"/>
</dbReference>
<evidence type="ECO:0008006" key="9">
    <source>
        <dbReference type="Google" id="ProtNLM"/>
    </source>
</evidence>
<dbReference type="InterPro" id="IPR036427">
    <property type="entry name" value="Bromodomain-like_sf"/>
</dbReference>
<dbReference type="PANTHER" id="PTHR22880:SF225">
    <property type="entry name" value="BROMODOMAIN-CONTAINING PROTEIN BET-1-RELATED"/>
    <property type="match status" value="1"/>
</dbReference>